<evidence type="ECO:0000313" key="3">
    <source>
        <dbReference type="EMBL" id="PVZ04561.1"/>
    </source>
</evidence>
<keyword evidence="2" id="KW-0472">Membrane</keyword>
<feature type="compositionally biased region" description="Basic and acidic residues" evidence="1">
    <location>
        <begin position="70"/>
        <end position="83"/>
    </location>
</feature>
<protein>
    <submittedName>
        <fullName evidence="3">Uncharacterized protein</fullName>
    </submittedName>
</protein>
<gene>
    <name evidence="3" type="ORF">C8D89_11714</name>
</gene>
<feature type="transmembrane region" description="Helical" evidence="2">
    <location>
        <begin position="92"/>
        <end position="115"/>
    </location>
</feature>
<feature type="compositionally biased region" description="Pro residues" evidence="1">
    <location>
        <begin position="39"/>
        <end position="68"/>
    </location>
</feature>
<reference evidence="3 4" key="1">
    <citation type="submission" date="2018-04" db="EMBL/GenBank/DDBJ databases">
        <title>Genomic Encyclopedia of Type Strains, Phase IV (KMG-IV): sequencing the most valuable type-strain genomes for metagenomic binning, comparative biology and taxonomic classification.</title>
        <authorList>
            <person name="Goeker M."/>
        </authorList>
    </citation>
    <scope>NUCLEOTIDE SEQUENCE [LARGE SCALE GENOMIC DNA]</scope>
    <source>
        <strain evidence="3 4">DSM 45771</strain>
    </source>
</reference>
<keyword evidence="2" id="KW-1133">Transmembrane helix</keyword>
<proteinExistence type="predicted"/>
<feature type="region of interest" description="Disordered" evidence="1">
    <location>
        <begin position="1"/>
        <end position="87"/>
    </location>
</feature>
<name>A0A2U1EXC7_9PSEU</name>
<evidence type="ECO:0000313" key="4">
    <source>
        <dbReference type="Proteomes" id="UP000245639"/>
    </source>
</evidence>
<organism evidence="3 4">
    <name type="scientific">Actinomycetospora cinnamomea</name>
    <dbReference type="NCBI Taxonomy" id="663609"/>
    <lineage>
        <taxon>Bacteria</taxon>
        <taxon>Bacillati</taxon>
        <taxon>Actinomycetota</taxon>
        <taxon>Actinomycetes</taxon>
        <taxon>Pseudonocardiales</taxon>
        <taxon>Pseudonocardiaceae</taxon>
        <taxon>Actinomycetospora</taxon>
    </lineage>
</organism>
<comment type="caution">
    <text evidence="3">The sequence shown here is derived from an EMBL/GenBank/DDBJ whole genome shotgun (WGS) entry which is preliminary data.</text>
</comment>
<evidence type="ECO:0000256" key="1">
    <source>
        <dbReference type="SAM" id="MobiDB-lite"/>
    </source>
</evidence>
<dbReference type="Proteomes" id="UP000245639">
    <property type="component" value="Unassembled WGS sequence"/>
</dbReference>
<dbReference type="EMBL" id="QEKW01000017">
    <property type="protein sequence ID" value="PVZ04561.1"/>
    <property type="molecule type" value="Genomic_DNA"/>
</dbReference>
<dbReference type="RefSeq" id="WP_116710556.1">
    <property type="nucleotide sequence ID" value="NZ_QEKW01000017.1"/>
</dbReference>
<accession>A0A2U1EXC7</accession>
<evidence type="ECO:0000256" key="2">
    <source>
        <dbReference type="SAM" id="Phobius"/>
    </source>
</evidence>
<keyword evidence="2" id="KW-0812">Transmembrane</keyword>
<dbReference type="AlphaFoldDB" id="A0A2U1EXC7"/>
<keyword evidence="4" id="KW-1185">Reference proteome</keyword>
<sequence length="210" mass="21514">MGSVFDPEAGRFVRAPEPPARRSNPAIPQRPDRETTRPVGPPAPSTAAPPPTGEPPGPEPPGVPPPSEPGDERRHEPDHERRPGATSRPRRWAIGLLVAGAFVGGVAVGVLGGAATVGGPAPDPASAPPLPVYQPGVHVVGDEPDEMSAGRYVTSGPPGDASCATVRISGFDGRPQDVIAEREVDGPATLRVVRADAGVVLEGPCTWTMG</sequence>